<feature type="chain" id="PRO_5027039886" evidence="5">
    <location>
        <begin position="28"/>
        <end position="417"/>
    </location>
</feature>
<dbReference type="InterPro" id="IPR017996">
    <property type="entry name" value="MRJP/yellow-related"/>
</dbReference>
<dbReference type="GeneID" id="114241017"/>
<dbReference type="CTD" id="693001"/>
<dbReference type="KEGG" id="bman:114241017"/>
<dbReference type="GO" id="GO:0005576">
    <property type="term" value="C:extracellular region"/>
    <property type="evidence" value="ECO:0007669"/>
    <property type="project" value="UniProtKB-SubCell"/>
</dbReference>
<dbReference type="PRINTS" id="PR01366">
    <property type="entry name" value="ROYALJELLY"/>
</dbReference>
<evidence type="ECO:0000256" key="2">
    <source>
        <dbReference type="ARBA" id="ARBA00009127"/>
    </source>
</evidence>
<evidence type="ECO:0000256" key="5">
    <source>
        <dbReference type="SAM" id="SignalP"/>
    </source>
</evidence>
<comment type="subcellular location">
    <subcellularLocation>
        <location evidence="1">Secreted</location>
    </subcellularLocation>
</comment>
<gene>
    <name evidence="7" type="primary">LOC114241017</name>
</gene>
<keyword evidence="3" id="KW-0964">Secreted</keyword>
<keyword evidence="6" id="KW-1185">Reference proteome</keyword>
<name>A0A6J2JDG1_BOMMA</name>
<sequence length="417" mass="47570">MNEYECLLQTMKLLAFAIALVVASCEAATPQLRFAWKEVDYEWNTPAERQNAIKSGDFVPANNLPLGLGRWKNKLFVTVPKWKNGVASSLNYVDLNGTSDQLLKPYPSLKDNFIPDSAKDLPSNKTIISVFRIYIDPCDRLWVMDTGLADIWGAGNQIVRPSIVIFDLKTDQLLHRYFFKLEDMKEDSFFANIVVDVDKNTCDDAFAYIPDLGGYGVVVYSLKQNDSWRVTHHFFHFEPLAGSYRVGGVEFHWTDGVFALALSEPRENGFRTMFFHAFSSTKEFCVSTELLRNYTHIDKQEAFHDFKLLGDRGQGTQASASFYDPNTQVLFYGQVNRDGVGCWNSNKPYTPENNVLIFSDPKLYEFPNDLKIDDEGLMWILVDKLPRFLYKTLDPNEVNYRIYSISAKDAIAGTACE</sequence>
<dbReference type="Proteomes" id="UP000504629">
    <property type="component" value="Unplaced"/>
</dbReference>
<evidence type="ECO:0000256" key="4">
    <source>
        <dbReference type="ARBA" id="ARBA00022729"/>
    </source>
</evidence>
<organism evidence="6 7">
    <name type="scientific">Bombyx mandarina</name>
    <name type="common">Wild silk moth</name>
    <name type="synonym">Wild silkworm</name>
    <dbReference type="NCBI Taxonomy" id="7092"/>
    <lineage>
        <taxon>Eukaryota</taxon>
        <taxon>Metazoa</taxon>
        <taxon>Ecdysozoa</taxon>
        <taxon>Arthropoda</taxon>
        <taxon>Hexapoda</taxon>
        <taxon>Insecta</taxon>
        <taxon>Pterygota</taxon>
        <taxon>Neoptera</taxon>
        <taxon>Endopterygota</taxon>
        <taxon>Lepidoptera</taxon>
        <taxon>Glossata</taxon>
        <taxon>Ditrysia</taxon>
        <taxon>Bombycoidea</taxon>
        <taxon>Bombycidae</taxon>
        <taxon>Bombycinae</taxon>
        <taxon>Bombyx</taxon>
    </lineage>
</organism>
<dbReference type="RefSeq" id="XP_028027516.1">
    <property type="nucleotide sequence ID" value="XM_028171715.1"/>
</dbReference>
<dbReference type="Pfam" id="PF03022">
    <property type="entry name" value="MRJP"/>
    <property type="match status" value="1"/>
</dbReference>
<comment type="similarity">
    <text evidence="2">Belongs to the major royal jelly protein family.</text>
</comment>
<proteinExistence type="inferred from homology"/>
<dbReference type="SUPFAM" id="SSF101898">
    <property type="entry name" value="NHL repeat"/>
    <property type="match status" value="1"/>
</dbReference>
<evidence type="ECO:0000313" key="6">
    <source>
        <dbReference type="Proteomes" id="UP000504629"/>
    </source>
</evidence>
<dbReference type="InterPro" id="IPR011042">
    <property type="entry name" value="6-blade_b-propeller_TolB-like"/>
</dbReference>
<dbReference type="PANTHER" id="PTHR10009">
    <property type="entry name" value="PROTEIN YELLOW-RELATED"/>
    <property type="match status" value="1"/>
</dbReference>
<evidence type="ECO:0000313" key="7">
    <source>
        <dbReference type="RefSeq" id="XP_028027516.1"/>
    </source>
</evidence>
<feature type="signal peptide" evidence="5">
    <location>
        <begin position="1"/>
        <end position="27"/>
    </location>
</feature>
<dbReference type="AlphaFoldDB" id="A0A6J2JDG1"/>
<accession>A0A6J2JDG1</accession>
<dbReference type="PANTHER" id="PTHR10009:SF11">
    <property type="entry name" value="RH54244P"/>
    <property type="match status" value="1"/>
</dbReference>
<dbReference type="Gene3D" id="2.120.10.30">
    <property type="entry name" value="TolB, C-terminal domain"/>
    <property type="match status" value="1"/>
</dbReference>
<evidence type="ECO:0000256" key="1">
    <source>
        <dbReference type="ARBA" id="ARBA00004613"/>
    </source>
</evidence>
<reference evidence="7" key="1">
    <citation type="submission" date="2025-08" db="UniProtKB">
        <authorList>
            <consortium name="RefSeq"/>
        </authorList>
    </citation>
    <scope>IDENTIFICATION</scope>
    <source>
        <tissue evidence="7">Silk gland</tissue>
    </source>
</reference>
<evidence type="ECO:0000256" key="3">
    <source>
        <dbReference type="ARBA" id="ARBA00022525"/>
    </source>
</evidence>
<protein>
    <submittedName>
        <fullName evidence="7">Protein yellow isoform X1</fullName>
    </submittedName>
</protein>
<dbReference type="OrthoDB" id="7776143at2759"/>
<keyword evidence="4 5" id="KW-0732">Signal</keyword>